<proteinExistence type="inferred from homology"/>
<dbReference type="CDD" id="cd01433">
    <property type="entry name" value="Ribosomal_L16_L10e"/>
    <property type="match status" value="1"/>
</dbReference>
<dbReference type="GO" id="GO:0005762">
    <property type="term" value="C:mitochondrial large ribosomal subunit"/>
    <property type="evidence" value="ECO:0007669"/>
    <property type="project" value="TreeGrafter"/>
</dbReference>
<reference evidence="5" key="1">
    <citation type="journal article" date="2020" name="Nat. Commun.">
        <title>Large-scale genome sequencing of mycorrhizal fungi provides insights into the early evolution of symbiotic traits.</title>
        <authorList>
            <person name="Miyauchi S."/>
            <person name="Kiss E."/>
            <person name="Kuo A."/>
            <person name="Drula E."/>
            <person name="Kohler A."/>
            <person name="Sanchez-Garcia M."/>
            <person name="Morin E."/>
            <person name="Andreopoulos B."/>
            <person name="Barry K.W."/>
            <person name="Bonito G."/>
            <person name="Buee M."/>
            <person name="Carver A."/>
            <person name="Chen C."/>
            <person name="Cichocki N."/>
            <person name="Clum A."/>
            <person name="Culley D."/>
            <person name="Crous P.W."/>
            <person name="Fauchery L."/>
            <person name="Girlanda M."/>
            <person name="Hayes R.D."/>
            <person name="Keri Z."/>
            <person name="LaButti K."/>
            <person name="Lipzen A."/>
            <person name="Lombard V."/>
            <person name="Magnuson J."/>
            <person name="Maillard F."/>
            <person name="Murat C."/>
            <person name="Nolan M."/>
            <person name="Ohm R.A."/>
            <person name="Pangilinan J."/>
            <person name="Pereira M.F."/>
            <person name="Perotto S."/>
            <person name="Peter M."/>
            <person name="Pfister S."/>
            <person name="Riley R."/>
            <person name="Sitrit Y."/>
            <person name="Stielow J.B."/>
            <person name="Szollosi G."/>
            <person name="Zifcakova L."/>
            <person name="Stursova M."/>
            <person name="Spatafora J.W."/>
            <person name="Tedersoo L."/>
            <person name="Vaario L.M."/>
            <person name="Yamada A."/>
            <person name="Yan M."/>
            <person name="Wang P."/>
            <person name="Xu J."/>
            <person name="Bruns T."/>
            <person name="Baldrian P."/>
            <person name="Vilgalys R."/>
            <person name="Dunand C."/>
            <person name="Henrissat B."/>
            <person name="Grigoriev I.V."/>
            <person name="Hibbett D."/>
            <person name="Nagy L.G."/>
            <person name="Martin F.M."/>
        </authorList>
    </citation>
    <scope>NUCLEOTIDE SEQUENCE</scope>
    <source>
        <strain evidence="5">UP504</strain>
    </source>
</reference>
<keyword evidence="6" id="KW-1185">Reference proteome</keyword>
<evidence type="ECO:0000256" key="1">
    <source>
        <dbReference type="ARBA" id="ARBA00008931"/>
    </source>
</evidence>
<keyword evidence="2 4" id="KW-0689">Ribosomal protein</keyword>
<dbReference type="EMBL" id="MU129064">
    <property type="protein sequence ID" value="KAF9508138.1"/>
    <property type="molecule type" value="Genomic_DNA"/>
</dbReference>
<evidence type="ECO:0000256" key="2">
    <source>
        <dbReference type="ARBA" id="ARBA00022980"/>
    </source>
</evidence>
<dbReference type="PRINTS" id="PR00060">
    <property type="entry name" value="RIBOSOMALL16"/>
</dbReference>
<dbReference type="PANTHER" id="PTHR12220">
    <property type="entry name" value="50S/60S RIBOSOMAL PROTEIN L16"/>
    <property type="match status" value="1"/>
</dbReference>
<dbReference type="Pfam" id="PF00252">
    <property type="entry name" value="Ribosomal_L16"/>
    <property type="match status" value="1"/>
</dbReference>
<sequence>MLLLGSLFRSRILVPSKLPASTRCRTELAPRKTKYKKAHKGRVPLPLGGSTKGTTLEFGEYGLRVVGDDASRLTAKQLKSADTALKRKLKVVKGANVWMRVFPDIPVCVKVPVLPVFSGNETRMGKGKGTFEYWACRAGPGRVIFEVGGGGLREEIARDALRIAAAKLPFRTEFITPAALPRLGNLLIPRPYLITDASSIAAAEDASAPQQSV</sequence>
<name>A0A9P6ALT0_9AGAM</name>
<evidence type="ECO:0000313" key="5">
    <source>
        <dbReference type="EMBL" id="KAF9508138.1"/>
    </source>
</evidence>
<evidence type="ECO:0000256" key="3">
    <source>
        <dbReference type="ARBA" id="ARBA00023274"/>
    </source>
</evidence>
<dbReference type="NCBIfam" id="TIGR01164">
    <property type="entry name" value="rplP_bact"/>
    <property type="match status" value="1"/>
</dbReference>
<dbReference type="InterPro" id="IPR016180">
    <property type="entry name" value="Ribosomal_uL16_dom"/>
</dbReference>
<dbReference type="OrthoDB" id="268521at2759"/>
<keyword evidence="3 4" id="KW-0687">Ribonucleoprotein</keyword>
<dbReference type="InterPro" id="IPR000114">
    <property type="entry name" value="Ribosomal_uL16_bact-type"/>
</dbReference>
<dbReference type="Gene3D" id="3.90.1170.10">
    <property type="entry name" value="Ribosomal protein L10e/L16"/>
    <property type="match status" value="1"/>
</dbReference>
<organism evidence="5 6">
    <name type="scientific">Hydnum rufescens UP504</name>
    <dbReference type="NCBI Taxonomy" id="1448309"/>
    <lineage>
        <taxon>Eukaryota</taxon>
        <taxon>Fungi</taxon>
        <taxon>Dikarya</taxon>
        <taxon>Basidiomycota</taxon>
        <taxon>Agaricomycotina</taxon>
        <taxon>Agaricomycetes</taxon>
        <taxon>Cantharellales</taxon>
        <taxon>Hydnaceae</taxon>
        <taxon>Hydnum</taxon>
    </lineage>
</organism>
<comment type="similarity">
    <text evidence="1 4">Belongs to the universal ribosomal protein uL16 family.</text>
</comment>
<dbReference type="PANTHER" id="PTHR12220:SF13">
    <property type="entry name" value="LARGE RIBOSOMAL SUBUNIT PROTEIN UL16M"/>
    <property type="match status" value="1"/>
</dbReference>
<dbReference type="InterPro" id="IPR020798">
    <property type="entry name" value="Ribosomal_uL16_CS"/>
</dbReference>
<dbReference type="AlphaFoldDB" id="A0A9P6ALT0"/>
<dbReference type="PROSITE" id="PS00701">
    <property type="entry name" value="RIBOSOMAL_L16_2"/>
    <property type="match status" value="1"/>
</dbReference>
<dbReference type="GO" id="GO:0003735">
    <property type="term" value="F:structural constituent of ribosome"/>
    <property type="evidence" value="ECO:0007669"/>
    <property type="project" value="InterPro"/>
</dbReference>
<dbReference type="Proteomes" id="UP000886523">
    <property type="component" value="Unassembled WGS sequence"/>
</dbReference>
<evidence type="ECO:0008006" key="7">
    <source>
        <dbReference type="Google" id="ProtNLM"/>
    </source>
</evidence>
<protein>
    <recommendedName>
        <fullName evidence="7">Ribosomal protein L16</fullName>
    </recommendedName>
</protein>
<dbReference type="GO" id="GO:0032543">
    <property type="term" value="P:mitochondrial translation"/>
    <property type="evidence" value="ECO:0007669"/>
    <property type="project" value="TreeGrafter"/>
</dbReference>
<dbReference type="InterPro" id="IPR047873">
    <property type="entry name" value="Ribosomal_uL16"/>
</dbReference>
<comment type="caution">
    <text evidence="5">The sequence shown here is derived from an EMBL/GenBank/DDBJ whole genome shotgun (WGS) entry which is preliminary data.</text>
</comment>
<dbReference type="GO" id="GO:0019843">
    <property type="term" value="F:rRNA binding"/>
    <property type="evidence" value="ECO:0007669"/>
    <property type="project" value="InterPro"/>
</dbReference>
<accession>A0A9P6ALT0</accession>
<evidence type="ECO:0000313" key="6">
    <source>
        <dbReference type="Proteomes" id="UP000886523"/>
    </source>
</evidence>
<gene>
    <name evidence="5" type="ORF">BS47DRAFT_1303160</name>
</gene>
<evidence type="ECO:0000256" key="4">
    <source>
        <dbReference type="RuleBase" id="RU004413"/>
    </source>
</evidence>
<dbReference type="InterPro" id="IPR036920">
    <property type="entry name" value="Ribosomal_uL16_sf"/>
</dbReference>
<dbReference type="SUPFAM" id="SSF54686">
    <property type="entry name" value="Ribosomal protein L16p/L10e"/>
    <property type="match status" value="1"/>
</dbReference>